<evidence type="ECO:0000313" key="3">
    <source>
        <dbReference type="EMBL" id="CUX46413.1"/>
    </source>
</evidence>
<dbReference type="Pfam" id="PF04752">
    <property type="entry name" value="ChaC"/>
    <property type="match status" value="1"/>
</dbReference>
<evidence type="ECO:0000313" key="4">
    <source>
        <dbReference type="Proteomes" id="UP000191988"/>
    </source>
</evidence>
<dbReference type="GO" id="GO:0061928">
    <property type="term" value="F:glutathione specific gamma-glutamylcyclotransferase activity"/>
    <property type="evidence" value="ECO:0007669"/>
    <property type="project" value="UniProtKB-EC"/>
</dbReference>
<dbReference type="Gene3D" id="3.10.490.10">
    <property type="entry name" value="Gamma-glutamyl cyclotransferase-like"/>
    <property type="match status" value="1"/>
</dbReference>
<dbReference type="EMBL" id="FBWK01000048">
    <property type="protein sequence ID" value="CUX46413.1"/>
    <property type="molecule type" value="Genomic_DNA"/>
</dbReference>
<protein>
    <recommendedName>
        <fullName evidence="1">glutathione-specific gamma-glutamylcyclotransferase</fullName>
        <ecNumber evidence="1">4.3.2.7</ecNumber>
    </recommendedName>
</protein>
<reference evidence="4" key="1">
    <citation type="submission" date="2016-01" db="EMBL/GenBank/DDBJ databases">
        <authorList>
            <person name="Regsiter A."/>
            <person name="william w."/>
        </authorList>
    </citation>
    <scope>NUCLEOTIDE SEQUENCE [LARGE SCALE GENOMIC DNA]</scope>
    <source>
        <strain evidence="4">CFBP 6623</strain>
    </source>
</reference>
<gene>
    <name evidence="3" type="ORF">AGR3A_Lc120105</name>
</gene>
<dbReference type="PANTHER" id="PTHR12192">
    <property type="entry name" value="CATION TRANSPORT PROTEIN CHAC-RELATED"/>
    <property type="match status" value="1"/>
</dbReference>
<dbReference type="Proteomes" id="UP000191988">
    <property type="component" value="Unassembled WGS sequence"/>
</dbReference>
<dbReference type="STRING" id="1183432.AGR3A_Lc120105"/>
<dbReference type="CDD" id="cd06661">
    <property type="entry name" value="GGCT_like"/>
    <property type="match status" value="1"/>
</dbReference>
<dbReference type="SUPFAM" id="SSF110857">
    <property type="entry name" value="Gamma-glutamyl cyclotransferase-like"/>
    <property type="match status" value="1"/>
</dbReference>
<accession>A0A1S7R3Z1</accession>
<proteinExistence type="predicted"/>
<evidence type="ECO:0000256" key="1">
    <source>
        <dbReference type="ARBA" id="ARBA00012344"/>
    </source>
</evidence>
<dbReference type="InterPro" id="IPR006840">
    <property type="entry name" value="ChaC"/>
</dbReference>
<dbReference type="GO" id="GO:0005737">
    <property type="term" value="C:cytoplasm"/>
    <property type="evidence" value="ECO:0007669"/>
    <property type="project" value="TreeGrafter"/>
</dbReference>
<dbReference type="AlphaFoldDB" id="A0A1S7R3Z1"/>
<dbReference type="PANTHER" id="PTHR12192:SF2">
    <property type="entry name" value="GLUTATHIONE-SPECIFIC GAMMA-GLUTAMYLCYCLOTRANSFERASE 2"/>
    <property type="match status" value="1"/>
</dbReference>
<sequence>MDDFWVFGYGSLMWNPGFAFEERQQARLHGYRRSLCISSSVYRGTEEKPGLVLGLERGGSCLGVAFRVQGKDQDSVMAYLRERELVTNVYKERVVAIAFADGRRGSAVTYVADPAHEQYIGGLAVAEAASIVATASGRSGPNTDYVFNTVQHLQDMGIRDSLLESIAANVGTLVVQSAEGVPVP</sequence>
<dbReference type="EC" id="4.3.2.7" evidence="1"/>
<keyword evidence="2" id="KW-0456">Lyase</keyword>
<evidence type="ECO:0000256" key="2">
    <source>
        <dbReference type="ARBA" id="ARBA00023239"/>
    </source>
</evidence>
<keyword evidence="4" id="KW-1185">Reference proteome</keyword>
<name>A0A1S7R3Z1_9HYPH</name>
<dbReference type="InterPro" id="IPR013024">
    <property type="entry name" value="GGCT-like"/>
</dbReference>
<organism evidence="3 4">
    <name type="scientific">Agrobacterium tomkonis CFBP 6623</name>
    <dbReference type="NCBI Taxonomy" id="1183432"/>
    <lineage>
        <taxon>Bacteria</taxon>
        <taxon>Pseudomonadati</taxon>
        <taxon>Pseudomonadota</taxon>
        <taxon>Alphaproteobacteria</taxon>
        <taxon>Hyphomicrobiales</taxon>
        <taxon>Rhizobiaceae</taxon>
        <taxon>Rhizobium/Agrobacterium group</taxon>
        <taxon>Agrobacterium</taxon>
        <taxon>Agrobacterium tumefaciens complex</taxon>
    </lineage>
</organism>
<dbReference type="GO" id="GO:0006751">
    <property type="term" value="P:glutathione catabolic process"/>
    <property type="evidence" value="ECO:0007669"/>
    <property type="project" value="InterPro"/>
</dbReference>
<dbReference type="InterPro" id="IPR036568">
    <property type="entry name" value="GGCT-like_sf"/>
</dbReference>
<dbReference type="RefSeq" id="WP_046799834.1">
    <property type="nucleotide sequence ID" value="NZ_LT009724.1"/>
</dbReference>